<gene>
    <name evidence="1" type="ORF">E2C01_091971</name>
</gene>
<dbReference type="Proteomes" id="UP000324222">
    <property type="component" value="Unassembled WGS sequence"/>
</dbReference>
<sequence>MLPPHSRRANQWDHLTCVDGFTYLGYDMGSNTSKDDDIQGRPPNLQPREILLRKYSCCL</sequence>
<organism evidence="1 2">
    <name type="scientific">Portunus trituberculatus</name>
    <name type="common">Swimming crab</name>
    <name type="synonym">Neptunus trituberculatus</name>
    <dbReference type="NCBI Taxonomy" id="210409"/>
    <lineage>
        <taxon>Eukaryota</taxon>
        <taxon>Metazoa</taxon>
        <taxon>Ecdysozoa</taxon>
        <taxon>Arthropoda</taxon>
        <taxon>Crustacea</taxon>
        <taxon>Multicrustacea</taxon>
        <taxon>Malacostraca</taxon>
        <taxon>Eumalacostraca</taxon>
        <taxon>Eucarida</taxon>
        <taxon>Decapoda</taxon>
        <taxon>Pleocyemata</taxon>
        <taxon>Brachyura</taxon>
        <taxon>Eubrachyura</taxon>
        <taxon>Portunoidea</taxon>
        <taxon>Portunidae</taxon>
        <taxon>Portuninae</taxon>
        <taxon>Portunus</taxon>
    </lineage>
</organism>
<reference evidence="1 2" key="1">
    <citation type="submission" date="2019-05" db="EMBL/GenBank/DDBJ databases">
        <title>Another draft genome of Portunus trituberculatus and its Hox gene families provides insights of decapod evolution.</title>
        <authorList>
            <person name="Jeong J.-H."/>
            <person name="Song I."/>
            <person name="Kim S."/>
            <person name="Choi T."/>
            <person name="Kim D."/>
            <person name="Ryu S."/>
            <person name="Kim W."/>
        </authorList>
    </citation>
    <scope>NUCLEOTIDE SEQUENCE [LARGE SCALE GENOMIC DNA]</scope>
    <source>
        <tissue evidence="1">Muscle</tissue>
    </source>
</reference>
<accession>A0A5B7JQT6</accession>
<protein>
    <submittedName>
        <fullName evidence="1">Uncharacterized protein</fullName>
    </submittedName>
</protein>
<dbReference type="EMBL" id="VSRR010106977">
    <property type="protein sequence ID" value="MPC96696.1"/>
    <property type="molecule type" value="Genomic_DNA"/>
</dbReference>
<evidence type="ECO:0000313" key="2">
    <source>
        <dbReference type="Proteomes" id="UP000324222"/>
    </source>
</evidence>
<comment type="caution">
    <text evidence="1">The sequence shown here is derived from an EMBL/GenBank/DDBJ whole genome shotgun (WGS) entry which is preliminary data.</text>
</comment>
<proteinExistence type="predicted"/>
<name>A0A5B7JQT6_PORTR</name>
<keyword evidence="2" id="KW-1185">Reference proteome</keyword>
<dbReference type="AlphaFoldDB" id="A0A5B7JQT6"/>
<evidence type="ECO:0000313" key="1">
    <source>
        <dbReference type="EMBL" id="MPC96696.1"/>
    </source>
</evidence>